<name>A0ABR7TAJ8_9LACT</name>
<evidence type="ECO:0000313" key="2">
    <source>
        <dbReference type="EMBL" id="MBC9824969.1"/>
    </source>
</evidence>
<protein>
    <recommendedName>
        <fullName evidence="4">DUF5067 domain-containing protein</fullName>
    </recommendedName>
</protein>
<feature type="region of interest" description="Disordered" evidence="1">
    <location>
        <begin position="219"/>
        <end position="245"/>
    </location>
</feature>
<reference evidence="2 3" key="1">
    <citation type="journal article" date="2020" name="Microorganisms">
        <title>New Insight into Antimicrobial Compounds from Food and Marine-Sourced Carnobacterium Species through Phenotype and Genome Analyses.</title>
        <authorList>
            <person name="Begrem S."/>
            <person name="Ivaniuk F."/>
            <person name="Gigout-Chevalier F."/>
            <person name="Kolypczuk L."/>
            <person name="Bonnetot S."/>
            <person name="Leroi F."/>
            <person name="Grovel O."/>
            <person name="Delbarre-Ladrat C."/>
            <person name="Passerini D."/>
        </authorList>
    </citation>
    <scope>NUCLEOTIDE SEQUENCE [LARGE SCALE GENOMIC DNA]</scope>
    <source>
        <strain evidence="2 3">MIP2551</strain>
    </source>
</reference>
<gene>
    <name evidence="2" type="ORF">GLO26_03875</name>
</gene>
<feature type="region of interest" description="Disordered" evidence="1">
    <location>
        <begin position="34"/>
        <end position="68"/>
    </location>
</feature>
<keyword evidence="3" id="KW-1185">Reference proteome</keyword>
<evidence type="ECO:0000313" key="3">
    <source>
        <dbReference type="Proteomes" id="UP000638836"/>
    </source>
</evidence>
<accession>A0ABR7TAJ8</accession>
<organism evidence="2 3">
    <name type="scientific">Carnobacterium inhibens</name>
    <dbReference type="NCBI Taxonomy" id="147709"/>
    <lineage>
        <taxon>Bacteria</taxon>
        <taxon>Bacillati</taxon>
        <taxon>Bacillota</taxon>
        <taxon>Bacilli</taxon>
        <taxon>Lactobacillales</taxon>
        <taxon>Carnobacteriaceae</taxon>
        <taxon>Carnobacterium</taxon>
    </lineage>
</organism>
<evidence type="ECO:0000256" key="1">
    <source>
        <dbReference type="SAM" id="MobiDB-lite"/>
    </source>
</evidence>
<sequence>MKKLGFLLVFVVVLAGCDVGQLAEKITKGITSTSESAGSIVSSGEESSEPESSIGEKETSISIQSSSEEMKETVSDELKLVPQADEIKNGLTIETDATLALLDDYVKQNPDMGYEDDVTVIYTGETFGESPNLAGIFFIINRTDTAMKNIRFTYTFGKSENELVFDEHAFKLTEESFGILEPNAVMPMYLVVDSTKEDLLKNMESTQVVEEINSFDYEEANKSETSISSDTSTEQKQTEGADLSFVIPKENADKGQTLDNNPLMAQFEQLVSENPDMGFDNDVTVMYSGVYDEVDGNTLAYFFVINKTELTLKNIHYKLNYGNKDGEMVWDQNESLVAEEIFGPLEPNAVLPLTMTVPKDKVDLFFSITNENLSIWLDDFTYEEL</sequence>
<feature type="compositionally biased region" description="Low complexity" evidence="1">
    <location>
        <begin position="223"/>
        <end position="234"/>
    </location>
</feature>
<evidence type="ECO:0008006" key="4">
    <source>
        <dbReference type="Google" id="ProtNLM"/>
    </source>
</evidence>
<dbReference type="RefSeq" id="WP_187948623.1">
    <property type="nucleotide sequence ID" value="NZ_WNJQ01000002.1"/>
</dbReference>
<dbReference type="PROSITE" id="PS51257">
    <property type="entry name" value="PROKAR_LIPOPROTEIN"/>
    <property type="match status" value="1"/>
</dbReference>
<proteinExistence type="predicted"/>
<comment type="caution">
    <text evidence="2">The sequence shown here is derived from an EMBL/GenBank/DDBJ whole genome shotgun (WGS) entry which is preliminary data.</text>
</comment>
<dbReference type="Proteomes" id="UP000638836">
    <property type="component" value="Unassembled WGS sequence"/>
</dbReference>
<dbReference type="EMBL" id="WNJQ01000002">
    <property type="protein sequence ID" value="MBC9824969.1"/>
    <property type="molecule type" value="Genomic_DNA"/>
</dbReference>
<feature type="compositionally biased region" description="Low complexity" evidence="1">
    <location>
        <begin position="34"/>
        <end position="53"/>
    </location>
</feature>